<evidence type="ECO:0000313" key="3">
    <source>
        <dbReference type="Proteomes" id="UP000288716"/>
    </source>
</evidence>
<reference evidence="2 3" key="1">
    <citation type="journal article" date="2018" name="Gigascience">
        <title>Genomes of trombidid mites reveal novel predicted allergens and laterally-transferred genes associated with secondary metabolism.</title>
        <authorList>
            <person name="Dong X."/>
            <person name="Chaisiri K."/>
            <person name="Xia D."/>
            <person name="Armstrong S.D."/>
            <person name="Fang Y."/>
            <person name="Donnelly M.J."/>
            <person name="Kadowaki T."/>
            <person name="McGarry J.W."/>
            <person name="Darby A.C."/>
            <person name="Makepeace B.L."/>
        </authorList>
    </citation>
    <scope>NUCLEOTIDE SEQUENCE [LARGE SCALE GENOMIC DNA]</scope>
    <source>
        <strain evidence="2">UoL-UT</strain>
    </source>
</reference>
<comment type="caution">
    <text evidence="2">The sequence shown here is derived from an EMBL/GenBank/DDBJ whole genome shotgun (WGS) entry which is preliminary data.</text>
</comment>
<feature type="compositionally biased region" description="Low complexity" evidence="1">
    <location>
        <begin position="81"/>
        <end position="93"/>
    </location>
</feature>
<feature type="compositionally biased region" description="Gly residues" evidence="1">
    <location>
        <begin position="94"/>
        <end position="105"/>
    </location>
</feature>
<dbReference type="Proteomes" id="UP000288716">
    <property type="component" value="Unassembled WGS sequence"/>
</dbReference>
<gene>
    <name evidence="2" type="ORF">B4U80_05323</name>
</gene>
<organism evidence="2 3">
    <name type="scientific">Leptotrombidium deliense</name>
    <dbReference type="NCBI Taxonomy" id="299467"/>
    <lineage>
        <taxon>Eukaryota</taxon>
        <taxon>Metazoa</taxon>
        <taxon>Ecdysozoa</taxon>
        <taxon>Arthropoda</taxon>
        <taxon>Chelicerata</taxon>
        <taxon>Arachnida</taxon>
        <taxon>Acari</taxon>
        <taxon>Acariformes</taxon>
        <taxon>Trombidiformes</taxon>
        <taxon>Prostigmata</taxon>
        <taxon>Anystina</taxon>
        <taxon>Parasitengona</taxon>
        <taxon>Trombiculoidea</taxon>
        <taxon>Trombiculidae</taxon>
        <taxon>Leptotrombidium</taxon>
    </lineage>
</organism>
<evidence type="ECO:0000256" key="1">
    <source>
        <dbReference type="SAM" id="MobiDB-lite"/>
    </source>
</evidence>
<dbReference type="EMBL" id="NCKV01002152">
    <property type="protein sequence ID" value="RWS27251.1"/>
    <property type="molecule type" value="Genomic_DNA"/>
</dbReference>
<dbReference type="AlphaFoldDB" id="A0A443SI95"/>
<proteinExistence type="predicted"/>
<dbReference type="VEuPathDB" id="VectorBase:LDEU004789"/>
<evidence type="ECO:0000313" key="2">
    <source>
        <dbReference type="EMBL" id="RWS27251.1"/>
    </source>
</evidence>
<protein>
    <submittedName>
        <fullName evidence="2">Uncharacterized protein</fullName>
    </submittedName>
</protein>
<dbReference type="OrthoDB" id="8174021at2759"/>
<feature type="compositionally biased region" description="Polar residues" evidence="1">
    <location>
        <begin position="31"/>
        <end position="57"/>
    </location>
</feature>
<sequence>MAKLKMSTISSLNASRSLSHHSLDSYKGMNASPNVSVQGTPATPRGSTSSAGTFNYPQPSPRTGYPPNTFPLSAFGFNLNPSGSQPSPRSQQGSIGGGSYSGGRGSTPSTAPI</sequence>
<keyword evidence="3" id="KW-1185">Reference proteome</keyword>
<dbReference type="STRING" id="299467.A0A443SI95"/>
<feature type="region of interest" description="Disordered" evidence="1">
    <location>
        <begin position="23"/>
        <end position="113"/>
    </location>
</feature>
<name>A0A443SI95_9ACAR</name>
<accession>A0A443SI95</accession>